<dbReference type="PANTHER" id="PTHR43003">
    <property type="entry name" value="DNA-3-METHYLADENINE GLYCOSYLASE"/>
    <property type="match status" value="1"/>
</dbReference>
<keyword evidence="2" id="KW-0234">DNA repair</keyword>
<dbReference type="Gene3D" id="1.10.340.30">
    <property type="entry name" value="Hypothetical protein, domain 2"/>
    <property type="match status" value="1"/>
</dbReference>
<dbReference type="InterPro" id="IPR051912">
    <property type="entry name" value="Alkylbase_DNA_Glycosylase/TA"/>
</dbReference>
<dbReference type="AlphaFoldDB" id="A0A2T0ZQP4"/>
<dbReference type="GO" id="GO:0043916">
    <property type="term" value="F:DNA-7-methylguanine glycosylase activity"/>
    <property type="evidence" value="ECO:0007669"/>
    <property type="project" value="TreeGrafter"/>
</dbReference>
<dbReference type="InterPro" id="IPR011257">
    <property type="entry name" value="DNA_glycosylase"/>
</dbReference>
<dbReference type="SUPFAM" id="SSF48150">
    <property type="entry name" value="DNA-glycosylase"/>
    <property type="match status" value="1"/>
</dbReference>
<keyword evidence="4" id="KW-1185">Reference proteome</keyword>
<keyword evidence="1" id="KW-0227">DNA damage</keyword>
<dbReference type="GO" id="GO:0006307">
    <property type="term" value="P:DNA alkylation repair"/>
    <property type="evidence" value="ECO:0007669"/>
    <property type="project" value="TreeGrafter"/>
</dbReference>
<name>A0A2T0ZQP4_9ACTN</name>
<evidence type="ECO:0000256" key="1">
    <source>
        <dbReference type="ARBA" id="ARBA00022763"/>
    </source>
</evidence>
<dbReference type="Proteomes" id="UP000237752">
    <property type="component" value="Unassembled WGS sequence"/>
</dbReference>
<proteinExistence type="predicted"/>
<reference evidence="3 4" key="1">
    <citation type="submission" date="2018-03" db="EMBL/GenBank/DDBJ databases">
        <title>Genomic Encyclopedia of Archaeal and Bacterial Type Strains, Phase II (KMG-II): from individual species to whole genera.</title>
        <authorList>
            <person name="Goeker M."/>
        </authorList>
    </citation>
    <scope>NUCLEOTIDE SEQUENCE [LARGE SCALE GENOMIC DNA]</scope>
    <source>
        <strain evidence="3 4">DSM 100065</strain>
    </source>
</reference>
<dbReference type="GO" id="GO:0032131">
    <property type="term" value="F:alkylated DNA binding"/>
    <property type="evidence" value="ECO:0007669"/>
    <property type="project" value="TreeGrafter"/>
</dbReference>
<protein>
    <submittedName>
        <fullName evidence="3">3-methyladenine DNA glycosylase/8-oxoguanine DNA glycosylase</fullName>
    </submittedName>
</protein>
<evidence type="ECO:0000313" key="4">
    <source>
        <dbReference type="Proteomes" id="UP000237752"/>
    </source>
</evidence>
<comment type="caution">
    <text evidence="3">The sequence shown here is derived from an EMBL/GenBank/DDBJ whole genome shotgun (WGS) entry which is preliminary data.</text>
</comment>
<sequence>MLTLPDGLDLDRTLGLLRYGSGDPAFMRTPEGIWRASLTPEGPVSICITQRRGDVEVRAWGSGAEWIVANLSAMFGLDDDDSTFRPDTEPIRDLYRRIGRVHFPRTELIFESLVPAILSQKITGKEAFGSWRMLLHKYGGVAPGPVPDRLRVPPSPAQVRALADWDWHQLGVDRAHRETIRRAAGAANSLDRLTTLPADEAIAKLMSIRGIGLWTASEVAQRALGAADAPSFGDYHVPSTVGYAFTGEPTDDEGMARLLAPYRPHRGRVVRLLELARVGPPRRGPRRTVPDYRRF</sequence>
<dbReference type="PANTHER" id="PTHR43003:SF6">
    <property type="entry name" value="DNA GLYCOSYLASE"/>
    <property type="match status" value="1"/>
</dbReference>
<dbReference type="GO" id="GO:0005737">
    <property type="term" value="C:cytoplasm"/>
    <property type="evidence" value="ECO:0007669"/>
    <property type="project" value="TreeGrafter"/>
</dbReference>
<gene>
    <name evidence="3" type="ORF">CLV47_12071</name>
</gene>
<evidence type="ECO:0000256" key="2">
    <source>
        <dbReference type="ARBA" id="ARBA00023204"/>
    </source>
</evidence>
<dbReference type="EMBL" id="PVUE01000020">
    <property type="protein sequence ID" value="PRZ38604.1"/>
    <property type="molecule type" value="Genomic_DNA"/>
</dbReference>
<organism evidence="3 4">
    <name type="scientific">Antricoccus suffuscus</name>
    <dbReference type="NCBI Taxonomy" id="1629062"/>
    <lineage>
        <taxon>Bacteria</taxon>
        <taxon>Bacillati</taxon>
        <taxon>Actinomycetota</taxon>
        <taxon>Actinomycetes</taxon>
        <taxon>Geodermatophilales</taxon>
        <taxon>Antricoccaceae</taxon>
        <taxon>Antricoccus</taxon>
    </lineage>
</organism>
<accession>A0A2T0ZQP4</accession>
<dbReference type="GO" id="GO:0006285">
    <property type="term" value="P:base-excision repair, AP site formation"/>
    <property type="evidence" value="ECO:0007669"/>
    <property type="project" value="TreeGrafter"/>
</dbReference>
<dbReference type="GO" id="GO:0008725">
    <property type="term" value="F:DNA-3-methyladenine glycosylase activity"/>
    <property type="evidence" value="ECO:0007669"/>
    <property type="project" value="TreeGrafter"/>
</dbReference>
<evidence type="ECO:0000313" key="3">
    <source>
        <dbReference type="EMBL" id="PRZ38604.1"/>
    </source>
</evidence>
<dbReference type="GO" id="GO:0032993">
    <property type="term" value="C:protein-DNA complex"/>
    <property type="evidence" value="ECO:0007669"/>
    <property type="project" value="TreeGrafter"/>
</dbReference>